<dbReference type="AlphaFoldDB" id="A0A8K1CLX3"/>
<proteinExistence type="predicted"/>
<feature type="region of interest" description="Disordered" evidence="1">
    <location>
        <begin position="15"/>
        <end position="49"/>
    </location>
</feature>
<evidence type="ECO:0000256" key="2">
    <source>
        <dbReference type="SAM" id="Phobius"/>
    </source>
</evidence>
<dbReference type="EMBL" id="SPLM01000036">
    <property type="protein sequence ID" value="TMW65932.1"/>
    <property type="molecule type" value="Genomic_DNA"/>
</dbReference>
<evidence type="ECO:0000313" key="4">
    <source>
        <dbReference type="Proteomes" id="UP000794436"/>
    </source>
</evidence>
<evidence type="ECO:0000256" key="1">
    <source>
        <dbReference type="SAM" id="MobiDB-lite"/>
    </source>
</evidence>
<protein>
    <submittedName>
        <fullName evidence="3">Uncharacterized protein</fullName>
    </submittedName>
</protein>
<keyword evidence="4" id="KW-1185">Reference proteome</keyword>
<dbReference type="Proteomes" id="UP000794436">
    <property type="component" value="Unassembled WGS sequence"/>
</dbReference>
<name>A0A8K1CLX3_PYTOL</name>
<organism evidence="3 4">
    <name type="scientific">Pythium oligandrum</name>
    <name type="common">Mycoparasitic fungus</name>
    <dbReference type="NCBI Taxonomy" id="41045"/>
    <lineage>
        <taxon>Eukaryota</taxon>
        <taxon>Sar</taxon>
        <taxon>Stramenopiles</taxon>
        <taxon>Oomycota</taxon>
        <taxon>Peronosporomycetes</taxon>
        <taxon>Pythiales</taxon>
        <taxon>Pythiaceae</taxon>
        <taxon>Pythium</taxon>
    </lineage>
</organism>
<keyword evidence="2" id="KW-1133">Transmembrane helix</keyword>
<gene>
    <name evidence="3" type="ORF">Poli38472_003697</name>
</gene>
<keyword evidence="2" id="KW-0472">Membrane</keyword>
<accession>A0A8K1CLX3</accession>
<reference evidence="3" key="1">
    <citation type="submission" date="2019-03" db="EMBL/GenBank/DDBJ databases">
        <title>Long read genome sequence of the mycoparasitic Pythium oligandrum ATCC 38472 isolated from sugarbeet rhizosphere.</title>
        <authorList>
            <person name="Gaulin E."/>
        </authorList>
    </citation>
    <scope>NUCLEOTIDE SEQUENCE</scope>
    <source>
        <strain evidence="3">ATCC 38472_TT</strain>
    </source>
</reference>
<evidence type="ECO:0000313" key="3">
    <source>
        <dbReference type="EMBL" id="TMW65932.1"/>
    </source>
</evidence>
<keyword evidence="2" id="KW-0812">Transmembrane</keyword>
<comment type="caution">
    <text evidence="3">The sequence shown here is derived from an EMBL/GenBank/DDBJ whole genome shotgun (WGS) entry which is preliminary data.</text>
</comment>
<dbReference type="OrthoDB" id="62710at2759"/>
<feature type="transmembrane region" description="Helical" evidence="2">
    <location>
        <begin position="197"/>
        <end position="215"/>
    </location>
</feature>
<feature type="transmembrane region" description="Helical" evidence="2">
    <location>
        <begin position="221"/>
        <end position="248"/>
    </location>
</feature>
<sequence>MTRMAAAPEDVRYWRMTATDAETQSEDLSGPSSSEEDSEEYETLHPSDSKTQQILAQSEFYGKFMPSTDRVSESLLQFCSSFPVRMGPVILASLVRRFTDARFNWATKTLQSFLEVTCWVSVTGAAYSLYHDWMFALQVGTFVGALMSVCDEVVLQFVRGLARVIRNQHGGSELLEKLGFDVPKNGKAPTNGHEVELIKTLVFGFLGVVVIRSLWENFHDVKYFALLTAAAGVAFVVTAEFFCLWLPTRRVGLTLQSRFTKIRENWQDHPLRSFVELMTWLAATSYFLYKSDDFLLSLQLGTVVAVAVSLVSGLEELPTIVSSDEIGEYSVWQTRASSDPFLSVAKGLVSVQDAFIYARTAMENEAMNMYENWSQ</sequence>